<dbReference type="AlphaFoldDB" id="A0A7Y0A7N5"/>
<gene>
    <name evidence="5" type="ORF">HHL20_11435</name>
</gene>
<comment type="subcellular location">
    <subcellularLocation>
        <location evidence="1">Cell envelope</location>
    </subcellularLocation>
</comment>
<keyword evidence="4" id="KW-0812">Transmembrane</keyword>
<name>A0A7Y0A7N5_9FLAO</name>
<evidence type="ECO:0000256" key="3">
    <source>
        <dbReference type="SAM" id="Coils"/>
    </source>
</evidence>
<sequence length="343" mass="39625">MKVFKNNLVYIIAFFSIFIVTYFFASINREGIVFYGVAIKRETDIKCEQNIRVEKILVRQGQKVKKGDVMLIVSQGELNNELTNNKLKAKENTLFNMQNMHNLDSELHSSNFTSYNQIKQLDLQIKQLETEKQNKIKLVEQFSNVDKNTLDFSEIDTQITLLKEQKNELLQSARLKEKHLDTQIHQVQEINKVQSSALRNTTSLLEKKVTQLEILAPEDGIVGNILCEQGENVPSFQLLLMLSELTASSVQGYIYEDIPLDPKKGDFFIVQSIRDNERSYLGKINEIGSRLVEIPPRLRKIQEVITYGRDISIEVPKNNKLLQNEKVMITFAKKKNSFFSLKF</sequence>
<dbReference type="GO" id="GO:0030313">
    <property type="term" value="C:cell envelope"/>
    <property type="evidence" value="ECO:0007669"/>
    <property type="project" value="UniProtKB-SubCell"/>
</dbReference>
<dbReference type="Proteomes" id="UP000552615">
    <property type="component" value="Unassembled WGS sequence"/>
</dbReference>
<comment type="caution">
    <text evidence="5">The sequence shown here is derived from an EMBL/GenBank/DDBJ whole genome shotgun (WGS) entry which is preliminary data.</text>
</comment>
<dbReference type="InterPro" id="IPR050465">
    <property type="entry name" value="UPF0194_transport"/>
</dbReference>
<dbReference type="RefSeq" id="WP_169231327.1">
    <property type="nucleotide sequence ID" value="NZ_JABBGF010000002.1"/>
</dbReference>
<dbReference type="Gene3D" id="2.40.50.100">
    <property type="match status" value="1"/>
</dbReference>
<protein>
    <submittedName>
        <fullName evidence="5">Biotin/lipoyl-binding protein</fullName>
    </submittedName>
</protein>
<feature type="coiled-coil region" evidence="3">
    <location>
        <begin position="118"/>
        <end position="145"/>
    </location>
</feature>
<dbReference type="PANTHER" id="PTHR32347">
    <property type="entry name" value="EFFLUX SYSTEM COMPONENT YKNX-RELATED"/>
    <property type="match status" value="1"/>
</dbReference>
<proteinExistence type="predicted"/>
<evidence type="ECO:0000256" key="2">
    <source>
        <dbReference type="ARBA" id="ARBA00023054"/>
    </source>
</evidence>
<organism evidence="5 6">
    <name type="scientific">Chryseobacterium cheonjiense</name>
    <dbReference type="NCBI Taxonomy" id="2728845"/>
    <lineage>
        <taxon>Bacteria</taxon>
        <taxon>Pseudomonadati</taxon>
        <taxon>Bacteroidota</taxon>
        <taxon>Flavobacteriia</taxon>
        <taxon>Flavobacteriales</taxon>
        <taxon>Weeksellaceae</taxon>
        <taxon>Chryseobacterium group</taxon>
        <taxon>Chryseobacterium</taxon>
    </lineage>
</organism>
<accession>A0A7Y0A7N5</accession>
<evidence type="ECO:0000313" key="6">
    <source>
        <dbReference type="Proteomes" id="UP000552615"/>
    </source>
</evidence>
<keyword evidence="4" id="KW-1133">Transmembrane helix</keyword>
<feature type="transmembrane region" description="Helical" evidence="4">
    <location>
        <begin position="7"/>
        <end position="25"/>
    </location>
</feature>
<evidence type="ECO:0000256" key="4">
    <source>
        <dbReference type="SAM" id="Phobius"/>
    </source>
</evidence>
<keyword evidence="6" id="KW-1185">Reference proteome</keyword>
<evidence type="ECO:0000313" key="5">
    <source>
        <dbReference type="EMBL" id="NML57958.1"/>
    </source>
</evidence>
<evidence type="ECO:0000256" key="1">
    <source>
        <dbReference type="ARBA" id="ARBA00004196"/>
    </source>
</evidence>
<keyword evidence="4" id="KW-0472">Membrane</keyword>
<dbReference type="EMBL" id="JABBGF010000002">
    <property type="protein sequence ID" value="NML57958.1"/>
    <property type="molecule type" value="Genomic_DNA"/>
</dbReference>
<keyword evidence="2 3" id="KW-0175">Coiled coil</keyword>
<reference evidence="5 6" key="1">
    <citation type="submission" date="2020-04" db="EMBL/GenBank/DDBJ databases">
        <title>Chryseobacterium sp. RJ-7-14 sp. nov., isolated from Jeju soil.</title>
        <authorList>
            <person name="Dahal R.H."/>
            <person name="Chaudhary D.K."/>
        </authorList>
    </citation>
    <scope>NUCLEOTIDE SEQUENCE [LARGE SCALE GENOMIC DNA]</scope>
    <source>
        <strain evidence="5 6">RJ-7-14</strain>
    </source>
</reference>
<dbReference type="PANTHER" id="PTHR32347:SF23">
    <property type="entry name" value="BLL5650 PROTEIN"/>
    <property type="match status" value="1"/>
</dbReference>